<comment type="caution">
    <text evidence="6">Lacks conserved residue(s) required for the propagation of feature annotation.</text>
</comment>
<evidence type="ECO:0000256" key="3">
    <source>
        <dbReference type="ARBA" id="ARBA00022679"/>
    </source>
</evidence>
<feature type="binding site" evidence="6">
    <location>
        <position position="316"/>
    </location>
    <ligand>
        <name>S-adenosyl-L-methionine</name>
        <dbReference type="ChEBI" id="CHEBI:59789"/>
    </ligand>
</feature>
<evidence type="ECO:0000256" key="4">
    <source>
        <dbReference type="ARBA" id="ARBA00022691"/>
    </source>
</evidence>
<dbReference type="PRINTS" id="PR02008">
    <property type="entry name" value="RCMTFAMILY"/>
</dbReference>
<dbReference type="SUPFAM" id="SSF53335">
    <property type="entry name" value="S-adenosyl-L-methionine-dependent methyltransferases"/>
    <property type="match status" value="1"/>
</dbReference>
<dbReference type="CDD" id="cd02440">
    <property type="entry name" value="AdoMet_MTases"/>
    <property type="match status" value="1"/>
</dbReference>
<dbReference type="PANTHER" id="PTHR22807">
    <property type="entry name" value="NOP2 YEAST -RELATED NOL1/NOP2/FMU SUN DOMAIN-CONTAINING"/>
    <property type="match status" value="1"/>
</dbReference>
<reference evidence="9 10" key="1">
    <citation type="submission" date="2020-08" db="EMBL/GenBank/DDBJ databases">
        <title>Genomic Encyclopedia of Type Strains, Phase III (KMG-III): the genomes of soil and plant-associated and newly described type strains.</title>
        <authorList>
            <person name="Whitman W."/>
        </authorList>
    </citation>
    <scope>NUCLEOTIDE SEQUENCE [LARGE SCALE GENOMIC DNA]</scope>
    <source>
        <strain evidence="9 10">CECT 8803</strain>
    </source>
</reference>
<dbReference type="GO" id="GO:0001510">
    <property type="term" value="P:RNA methylation"/>
    <property type="evidence" value="ECO:0007669"/>
    <property type="project" value="InterPro"/>
</dbReference>
<dbReference type="EMBL" id="JACHXA010000002">
    <property type="protein sequence ID" value="MBB3064637.1"/>
    <property type="molecule type" value="Genomic_DNA"/>
</dbReference>
<accession>A0A839SP11</accession>
<feature type="binding site" evidence="6">
    <location>
        <position position="297"/>
    </location>
    <ligand>
        <name>S-adenosyl-L-methionine</name>
        <dbReference type="ChEBI" id="CHEBI:59789"/>
    </ligand>
</feature>
<dbReference type="Gene3D" id="3.40.50.150">
    <property type="entry name" value="Vaccinia Virus protein VP39"/>
    <property type="match status" value="1"/>
</dbReference>
<gene>
    <name evidence="9" type="ORF">FHR98_000909</name>
</gene>
<name>A0A839SP11_9PROT</name>
<comment type="similarity">
    <text evidence="1 6">Belongs to the class I-like SAM-binding methyltransferase superfamily. RsmB/NOP family.</text>
</comment>
<dbReference type="InterPro" id="IPR001678">
    <property type="entry name" value="MeTrfase_RsmB-F_NOP2_dom"/>
</dbReference>
<dbReference type="EC" id="2.1.1.176" evidence="9"/>
<dbReference type="PROSITE" id="PS51686">
    <property type="entry name" value="SAM_MT_RSMB_NOP"/>
    <property type="match status" value="1"/>
</dbReference>
<dbReference type="GO" id="GO:0008173">
    <property type="term" value="F:RNA methyltransferase activity"/>
    <property type="evidence" value="ECO:0007669"/>
    <property type="project" value="InterPro"/>
</dbReference>
<sequence length="458" mass="50039">MTPAARIQAAVDLTEALLPLERPADQIVAAFLRQRRYIGGGDRRRILELSYGVLRARAKLTWWLNSVGDEASARAMVTAYLVLAEGWSADQVAGSFDGQGFNPTRLEAGERQMLQALSGKSLIDPAQSDAVRLEVPDWLWTHFAALYGDSAETELSALLAEAPTDLRVNLMKGDRAAALAALAKEEILCDEGSLSPLALKIRDGRAPIAATKAFRNGLVEVQDEGSQLIALLVDAKPGLRVCDFCAGAGGKTLALGAVMQNKGQLLALDVMKGRLDRAQVRIRRADLHNIERHLLRDHRDPWLKRRKAKFDRVLVDAPCSGSGAWRRNPDARWRLGEEELRRLVGLQAEILESAQRLVKPGGRLIYATCSLLAEENGRQVEAFLASHPEFAPLPAVNLWSDISSAPYPGDPAEAALTLTPARHGTDGFFMAVLERAGESDAHDDAKDSDKQDRRGKEV</sequence>
<feature type="binding site" evidence="6">
    <location>
        <position position="269"/>
    </location>
    <ligand>
        <name>S-adenosyl-L-methionine</name>
        <dbReference type="ChEBI" id="CHEBI:59789"/>
    </ligand>
</feature>
<evidence type="ECO:0000256" key="5">
    <source>
        <dbReference type="ARBA" id="ARBA00022884"/>
    </source>
</evidence>
<dbReference type="InterPro" id="IPR023267">
    <property type="entry name" value="RCMT"/>
</dbReference>
<keyword evidence="3 6" id="KW-0808">Transferase</keyword>
<dbReference type="AlphaFoldDB" id="A0A839SP11"/>
<evidence type="ECO:0000313" key="10">
    <source>
        <dbReference type="Proteomes" id="UP000581135"/>
    </source>
</evidence>
<keyword evidence="10" id="KW-1185">Reference proteome</keyword>
<evidence type="ECO:0000256" key="2">
    <source>
        <dbReference type="ARBA" id="ARBA00022603"/>
    </source>
</evidence>
<dbReference type="Gene3D" id="3.30.70.1170">
    <property type="entry name" value="Sun protein, domain 3"/>
    <property type="match status" value="1"/>
</dbReference>
<evidence type="ECO:0000313" key="9">
    <source>
        <dbReference type="EMBL" id="MBB3064637.1"/>
    </source>
</evidence>
<proteinExistence type="inferred from homology"/>
<dbReference type="InterPro" id="IPR029063">
    <property type="entry name" value="SAM-dependent_MTases_sf"/>
</dbReference>
<evidence type="ECO:0000256" key="6">
    <source>
        <dbReference type="PROSITE-ProRule" id="PRU01023"/>
    </source>
</evidence>
<keyword evidence="4 6" id="KW-0949">S-adenosyl-L-methionine</keyword>
<comment type="caution">
    <text evidence="9">The sequence shown here is derived from an EMBL/GenBank/DDBJ whole genome shotgun (WGS) entry which is preliminary data.</text>
</comment>
<dbReference type="Pfam" id="PF01189">
    <property type="entry name" value="Methyltr_RsmB-F"/>
    <property type="match status" value="1"/>
</dbReference>
<evidence type="ECO:0000256" key="7">
    <source>
        <dbReference type="SAM" id="MobiDB-lite"/>
    </source>
</evidence>
<dbReference type="GO" id="GO:0003723">
    <property type="term" value="F:RNA binding"/>
    <property type="evidence" value="ECO:0007669"/>
    <property type="project" value="UniProtKB-UniRule"/>
</dbReference>
<evidence type="ECO:0000256" key="1">
    <source>
        <dbReference type="ARBA" id="ARBA00007494"/>
    </source>
</evidence>
<protein>
    <submittedName>
        <fullName evidence="9">16S rRNA (Cytosine967-C5)-methyltransferase</fullName>
        <ecNumber evidence="9">2.1.1.176</ecNumber>
    </submittedName>
</protein>
<feature type="active site" description="Nucleophile" evidence="6">
    <location>
        <position position="369"/>
    </location>
</feature>
<dbReference type="InterPro" id="IPR054728">
    <property type="entry name" value="RsmB-like_ferredoxin"/>
</dbReference>
<organism evidence="9 10">
    <name type="scientific">Limibacillus halophilus</name>
    <dbReference type="NCBI Taxonomy" id="1579333"/>
    <lineage>
        <taxon>Bacteria</taxon>
        <taxon>Pseudomonadati</taxon>
        <taxon>Pseudomonadota</taxon>
        <taxon>Alphaproteobacteria</taxon>
        <taxon>Rhodospirillales</taxon>
        <taxon>Rhodovibrionaceae</taxon>
        <taxon>Limibacillus</taxon>
    </lineage>
</organism>
<feature type="region of interest" description="Disordered" evidence="7">
    <location>
        <begin position="437"/>
        <end position="458"/>
    </location>
</feature>
<dbReference type="InterPro" id="IPR018314">
    <property type="entry name" value="RsmB/NOL1/NOP2-like_CS"/>
</dbReference>
<evidence type="ECO:0000259" key="8">
    <source>
        <dbReference type="PROSITE" id="PS51686"/>
    </source>
</evidence>
<feature type="domain" description="SAM-dependent MTase RsmB/NOP-type" evidence="8">
    <location>
        <begin position="154"/>
        <end position="436"/>
    </location>
</feature>
<dbReference type="PROSITE" id="PS01153">
    <property type="entry name" value="NOL1_NOP2_SUN"/>
    <property type="match status" value="1"/>
</dbReference>
<keyword evidence="2 6" id="KW-0489">Methyltransferase</keyword>
<dbReference type="Proteomes" id="UP000581135">
    <property type="component" value="Unassembled WGS sequence"/>
</dbReference>
<dbReference type="InterPro" id="IPR049560">
    <property type="entry name" value="MeTrfase_RsmB-F_NOP2_cat"/>
</dbReference>
<dbReference type="PANTHER" id="PTHR22807:SF53">
    <property type="entry name" value="RIBOSOMAL RNA SMALL SUBUNIT METHYLTRANSFERASE B-RELATED"/>
    <property type="match status" value="1"/>
</dbReference>
<keyword evidence="5 6" id="KW-0694">RNA-binding</keyword>
<dbReference type="RefSeq" id="WP_183415444.1">
    <property type="nucleotide sequence ID" value="NZ_JACHXA010000002.1"/>
</dbReference>
<dbReference type="Pfam" id="PF22458">
    <property type="entry name" value="RsmF-B_ferredox"/>
    <property type="match status" value="1"/>
</dbReference>